<name>A0A9Q6EKQ2_NOSLI</name>
<evidence type="ECO:0000313" key="3">
    <source>
        <dbReference type="Proteomes" id="UP000222310"/>
    </source>
</evidence>
<protein>
    <recommendedName>
        <fullName evidence="1">NERD domain-containing protein</fullName>
    </recommendedName>
</protein>
<dbReference type="GeneID" id="57096305"/>
<feature type="domain" description="NERD" evidence="1">
    <location>
        <begin position="23"/>
        <end position="137"/>
    </location>
</feature>
<dbReference type="AlphaFoldDB" id="A0A9Q6EKQ2"/>
<gene>
    <name evidence="2" type="ORF">VF08_16630</name>
</gene>
<dbReference type="Proteomes" id="UP000222310">
    <property type="component" value="Unassembled WGS sequence"/>
</dbReference>
<dbReference type="EMBL" id="LAHD01000044">
    <property type="protein sequence ID" value="PHK02992.1"/>
    <property type="molecule type" value="Genomic_DNA"/>
</dbReference>
<evidence type="ECO:0000259" key="1">
    <source>
        <dbReference type="Pfam" id="PF08378"/>
    </source>
</evidence>
<organism evidence="2 3">
    <name type="scientific">Nostoc linckia z8</name>
    <dbReference type="NCBI Taxonomy" id="1628746"/>
    <lineage>
        <taxon>Bacteria</taxon>
        <taxon>Bacillati</taxon>
        <taxon>Cyanobacteriota</taxon>
        <taxon>Cyanophyceae</taxon>
        <taxon>Nostocales</taxon>
        <taxon>Nostocaceae</taxon>
        <taxon>Nostoc</taxon>
    </lineage>
</organism>
<accession>A0A9Q6EKQ2</accession>
<dbReference type="InterPro" id="IPR011528">
    <property type="entry name" value="NERD"/>
</dbReference>
<evidence type="ECO:0000313" key="2">
    <source>
        <dbReference type="EMBL" id="PHK02992.1"/>
    </source>
</evidence>
<comment type="caution">
    <text evidence="2">The sequence shown here is derived from an EMBL/GenBank/DDBJ whole genome shotgun (WGS) entry which is preliminary data.</text>
</comment>
<dbReference type="RefSeq" id="WP_099069860.1">
    <property type="nucleotide sequence ID" value="NZ_LAHD01000044.1"/>
</dbReference>
<sequence>MVTATNSQVVTWKFIETESIGGAGYQGERIVWDTLRQNLTQGEGIAIWGYRAFSHEEQTRREMDILILSKNLGLAIIEVKFIDINDIENIKANQWKVIPSFHSKYLAPIEQAEKQALAIINRCDENLLLNNKVAARVIVALPKITRRAWRDKGFDDNHLACPPIIFKDDLERQPDLLDYIDKNATVIRKVNSSFNDRSFLSIVYF</sequence>
<proteinExistence type="predicted"/>
<dbReference type="Pfam" id="PF08378">
    <property type="entry name" value="NERD"/>
    <property type="match status" value="1"/>
</dbReference>
<reference evidence="2 3" key="1">
    <citation type="submission" date="2015-02" db="EMBL/GenBank/DDBJ databases">
        <title>Nostoc linckia genome annotation.</title>
        <authorList>
            <person name="Zhou Z."/>
        </authorList>
    </citation>
    <scope>NUCLEOTIDE SEQUENCE [LARGE SCALE GENOMIC DNA]</scope>
    <source>
        <strain evidence="3">z8</strain>
    </source>
</reference>